<feature type="non-terminal residue" evidence="1">
    <location>
        <position position="1"/>
    </location>
</feature>
<protein>
    <submittedName>
        <fullName evidence="1">5845_t:CDS:1</fullName>
    </submittedName>
</protein>
<dbReference type="Proteomes" id="UP000789920">
    <property type="component" value="Unassembled WGS sequence"/>
</dbReference>
<dbReference type="EMBL" id="CAJVQC010067325">
    <property type="protein sequence ID" value="CAG8807136.1"/>
    <property type="molecule type" value="Genomic_DNA"/>
</dbReference>
<feature type="non-terminal residue" evidence="1">
    <location>
        <position position="45"/>
    </location>
</feature>
<evidence type="ECO:0000313" key="1">
    <source>
        <dbReference type="EMBL" id="CAG8807136.1"/>
    </source>
</evidence>
<organism evidence="1 2">
    <name type="scientific">Racocetra persica</name>
    <dbReference type="NCBI Taxonomy" id="160502"/>
    <lineage>
        <taxon>Eukaryota</taxon>
        <taxon>Fungi</taxon>
        <taxon>Fungi incertae sedis</taxon>
        <taxon>Mucoromycota</taxon>
        <taxon>Glomeromycotina</taxon>
        <taxon>Glomeromycetes</taxon>
        <taxon>Diversisporales</taxon>
        <taxon>Gigasporaceae</taxon>
        <taxon>Racocetra</taxon>
    </lineage>
</organism>
<comment type="caution">
    <text evidence="1">The sequence shown here is derived from an EMBL/GenBank/DDBJ whole genome shotgun (WGS) entry which is preliminary data.</text>
</comment>
<keyword evidence="2" id="KW-1185">Reference proteome</keyword>
<sequence>YAHTTPVWLYFDPPVEDKSGKKKTKCKLCMEKKYLTVNNSGTSNL</sequence>
<name>A0ACA9RSC7_9GLOM</name>
<reference evidence="1" key="1">
    <citation type="submission" date="2021-06" db="EMBL/GenBank/DDBJ databases">
        <authorList>
            <person name="Kallberg Y."/>
            <person name="Tangrot J."/>
            <person name="Rosling A."/>
        </authorList>
    </citation>
    <scope>NUCLEOTIDE SEQUENCE</scope>
    <source>
        <strain evidence="1">MA461A</strain>
    </source>
</reference>
<accession>A0ACA9RSC7</accession>
<evidence type="ECO:0000313" key="2">
    <source>
        <dbReference type="Proteomes" id="UP000789920"/>
    </source>
</evidence>
<proteinExistence type="predicted"/>
<gene>
    <name evidence="1" type="ORF">RPERSI_LOCUS22323</name>
</gene>